<sequence length="1003" mass="110761">MSDETSVQTVVHNDVDLFDTSILRNDAETDNSGTDIASSPEIRLDRLRLRNSFASLESAPNRGASSSTIRLGVDGNHSAGPYRVSTRHTDLFASLAELDDDSTLEPFLVSPYFMRGSGHAPRSQHWHASVETPIHRPPSTSTTENLFDRYLNRLRVEDPVADSDVFLEVPSEPNETEECEDAVSPSDWRNKCKNIQDRLRSILSSERFTDVYFYIGGSDGGERVGDQESKACKRASRCNSVLSPRPPMCPTARRSTASAQRRQNTEQQRRITSAIAQASGNASAVAQTTPTTSDAEDMETEARNREATVAEKAKTLAAMLLSMRDTTATPESQSSISSSPTSNSSSPSEVCPYFTGTTNTAVMCHLSDISDIDVESRCEKGQDRGKSKDRAKVTPKSGNSVMQPTNKEPTYSEVKRFAAHRLVLAIASPVFEAMFFGAFAEATTALRTRSLTTALTEADTTSAPVPVMEMHVTDVTPAAFQQCLHYIYYDDMTLTDALDDLYDTLYAAKKYLLTPLATACKNRLVSLMTPQNVLLQLNRCSTMDEEELFKICWHTIDVLTPEVLTSEHFTDLERQTLLKLISRETLYCEEWEIFEALMRWSKLECTRMGITVNTLNVGGIMKEFLPYIRFTTMSLEDFIIHVSKSDILSLEVQHTILLQIATKMFAESENSAGKRTLERTSAMEQEGDKSTSPQKRKGPQIHKCRRFTRTVALTSKEAYWSETEYVIFKVSKPVFLAGVGLFRPMNKETQLKVKVEVRQCTLNQNVDINSSNGGFPVTYRSTGVSTLISGSSGHRHGHRHAGIQMSSYLRPSNDSRRRRESSNHANNTHSRLSRTAEAASSPSTTIPRTLFKSIESRGGALCGLEASLNCAHSASPVVETRFSRPIKLRSNQYYLLSVTPEEGRNTRCYFSRAPARPRVAVRTRIPSATTTDPNDAGLGTTEHSPPPPTTSRLVNFDFAFGVSSVSGDVIGGGSGSGDKHLLGSLGTVGEAPHVPHILFFPVS</sequence>
<dbReference type="STRING" id="6205.A0A158REP2"/>
<dbReference type="GO" id="GO:0022008">
    <property type="term" value="P:neurogenesis"/>
    <property type="evidence" value="ECO:0007669"/>
    <property type="project" value="TreeGrafter"/>
</dbReference>
<evidence type="ECO:0000313" key="5">
    <source>
        <dbReference type="WBParaSite" id="TTAC_0000776001-mRNA-1"/>
    </source>
</evidence>
<feature type="compositionally biased region" description="Basic and acidic residues" evidence="1">
    <location>
        <begin position="300"/>
        <end position="309"/>
    </location>
</feature>
<feature type="compositionally biased region" description="Low complexity" evidence="1">
    <location>
        <begin position="330"/>
        <end position="348"/>
    </location>
</feature>
<gene>
    <name evidence="3" type="ORF">TTAC_LOCUS7745</name>
</gene>
<dbReference type="Pfam" id="PF07707">
    <property type="entry name" value="BACK"/>
    <property type="match status" value="1"/>
</dbReference>
<dbReference type="InterPro" id="IPR011705">
    <property type="entry name" value="BACK"/>
</dbReference>
<name>A0A158REP2_HYDTA</name>
<dbReference type="Proteomes" id="UP000274429">
    <property type="component" value="Unassembled WGS sequence"/>
</dbReference>
<dbReference type="PANTHER" id="PTHR45774:SF3">
    <property type="entry name" value="BTB (POZ) DOMAIN-CONTAINING 2B-RELATED"/>
    <property type="match status" value="1"/>
</dbReference>
<accession>A0A158REP2</accession>
<dbReference type="SMART" id="SM00225">
    <property type="entry name" value="BTB"/>
    <property type="match status" value="1"/>
</dbReference>
<dbReference type="GO" id="GO:0005829">
    <property type="term" value="C:cytosol"/>
    <property type="evidence" value="ECO:0007669"/>
    <property type="project" value="TreeGrafter"/>
</dbReference>
<evidence type="ECO:0000313" key="3">
    <source>
        <dbReference type="EMBL" id="VDM32194.1"/>
    </source>
</evidence>
<dbReference type="Gene3D" id="3.30.710.10">
    <property type="entry name" value="Potassium Channel Kv1.1, Chain A"/>
    <property type="match status" value="1"/>
</dbReference>
<feature type="region of interest" description="Disordered" evidence="1">
    <location>
        <begin position="326"/>
        <end position="350"/>
    </location>
</feature>
<feature type="region of interest" description="Disordered" evidence="1">
    <location>
        <begin position="377"/>
        <end position="407"/>
    </location>
</feature>
<feature type="compositionally biased region" description="Low complexity" evidence="1">
    <location>
        <begin position="251"/>
        <end position="262"/>
    </location>
</feature>
<feature type="compositionally biased region" description="Polar residues" evidence="1">
    <location>
        <begin position="396"/>
        <end position="407"/>
    </location>
</feature>
<dbReference type="SUPFAM" id="SSF54695">
    <property type="entry name" value="POZ domain"/>
    <property type="match status" value="1"/>
</dbReference>
<evidence type="ECO:0000256" key="1">
    <source>
        <dbReference type="SAM" id="MobiDB-lite"/>
    </source>
</evidence>
<organism evidence="5">
    <name type="scientific">Hydatigena taeniaeformis</name>
    <name type="common">Feline tapeworm</name>
    <name type="synonym">Taenia taeniaeformis</name>
    <dbReference type="NCBI Taxonomy" id="6205"/>
    <lineage>
        <taxon>Eukaryota</taxon>
        <taxon>Metazoa</taxon>
        <taxon>Spiralia</taxon>
        <taxon>Lophotrochozoa</taxon>
        <taxon>Platyhelminthes</taxon>
        <taxon>Cestoda</taxon>
        <taxon>Eucestoda</taxon>
        <taxon>Cyclophyllidea</taxon>
        <taxon>Taeniidae</taxon>
        <taxon>Hydatigera</taxon>
    </lineage>
</organism>
<dbReference type="InterPro" id="IPR000210">
    <property type="entry name" value="BTB/POZ_dom"/>
</dbReference>
<reference evidence="3 4" key="2">
    <citation type="submission" date="2018-11" db="EMBL/GenBank/DDBJ databases">
        <authorList>
            <consortium name="Pathogen Informatics"/>
        </authorList>
    </citation>
    <scope>NUCLEOTIDE SEQUENCE [LARGE SCALE GENOMIC DNA]</scope>
</reference>
<reference evidence="5" key="1">
    <citation type="submission" date="2016-04" db="UniProtKB">
        <authorList>
            <consortium name="WormBaseParasite"/>
        </authorList>
    </citation>
    <scope>IDENTIFICATION</scope>
</reference>
<feature type="compositionally biased region" description="Polar residues" evidence="1">
    <location>
        <begin position="270"/>
        <end position="293"/>
    </location>
</feature>
<protein>
    <submittedName>
        <fullName evidence="5">BTB domain-containing protein</fullName>
    </submittedName>
</protein>
<feature type="compositionally biased region" description="Basic and acidic residues" evidence="1">
    <location>
        <begin position="377"/>
        <end position="392"/>
    </location>
</feature>
<feature type="region of interest" description="Disordered" evidence="1">
    <location>
        <begin position="789"/>
        <end position="844"/>
    </location>
</feature>
<proteinExistence type="predicted"/>
<feature type="domain" description="BTB" evidence="2">
    <location>
        <begin position="415"/>
        <end position="496"/>
    </location>
</feature>
<dbReference type="InterPro" id="IPR011333">
    <property type="entry name" value="SKP1/BTB/POZ_sf"/>
</dbReference>
<feature type="region of interest" description="Disordered" evidence="1">
    <location>
        <begin position="671"/>
        <end position="701"/>
    </location>
</feature>
<dbReference type="WBParaSite" id="TTAC_0000776001-mRNA-1">
    <property type="protein sequence ID" value="TTAC_0000776001-mRNA-1"/>
    <property type="gene ID" value="TTAC_0000776001"/>
</dbReference>
<dbReference type="EMBL" id="UYWX01020400">
    <property type="protein sequence ID" value="VDM32194.1"/>
    <property type="molecule type" value="Genomic_DNA"/>
</dbReference>
<dbReference type="PROSITE" id="PS50097">
    <property type="entry name" value="BTB"/>
    <property type="match status" value="1"/>
</dbReference>
<dbReference type="AlphaFoldDB" id="A0A158REP2"/>
<feature type="compositionally biased region" description="Basic and acidic residues" evidence="1">
    <location>
        <begin position="813"/>
        <end position="822"/>
    </location>
</feature>
<dbReference type="Gene3D" id="1.25.40.420">
    <property type="match status" value="1"/>
</dbReference>
<dbReference type="PANTHER" id="PTHR45774">
    <property type="entry name" value="BTB/POZ DOMAIN-CONTAINING"/>
    <property type="match status" value="1"/>
</dbReference>
<evidence type="ECO:0000313" key="4">
    <source>
        <dbReference type="Proteomes" id="UP000274429"/>
    </source>
</evidence>
<dbReference type="OrthoDB" id="636773at2759"/>
<dbReference type="SMART" id="SM00875">
    <property type="entry name" value="BACK"/>
    <property type="match status" value="1"/>
</dbReference>
<feature type="region of interest" description="Disordered" evidence="1">
    <location>
        <begin position="924"/>
        <end position="949"/>
    </location>
</feature>
<dbReference type="Gene3D" id="2.60.120.820">
    <property type="entry name" value="PHR domain"/>
    <property type="match status" value="1"/>
</dbReference>
<evidence type="ECO:0000259" key="2">
    <source>
        <dbReference type="PROSITE" id="PS50097"/>
    </source>
</evidence>
<dbReference type="Pfam" id="PF00651">
    <property type="entry name" value="BTB"/>
    <property type="match status" value="1"/>
</dbReference>
<dbReference type="InterPro" id="IPR038648">
    <property type="entry name" value="PHR_sf"/>
</dbReference>
<keyword evidence="4" id="KW-1185">Reference proteome</keyword>
<feature type="region of interest" description="Disordered" evidence="1">
    <location>
        <begin position="243"/>
        <end position="309"/>
    </location>
</feature>